<dbReference type="AlphaFoldDB" id="A0AAV4FCT8"/>
<accession>A0AAV4FCT8</accession>
<evidence type="ECO:0000313" key="1">
    <source>
        <dbReference type="EMBL" id="GFR70779.1"/>
    </source>
</evidence>
<name>A0AAV4FCT8_9GAST</name>
<proteinExistence type="predicted"/>
<dbReference type="GO" id="GO:0003676">
    <property type="term" value="F:nucleic acid binding"/>
    <property type="evidence" value="ECO:0007669"/>
    <property type="project" value="InterPro"/>
</dbReference>
<dbReference type="Proteomes" id="UP000762676">
    <property type="component" value="Unassembled WGS sequence"/>
</dbReference>
<protein>
    <recommendedName>
        <fullName evidence="3">Tc1-like transposase DDE domain-containing protein</fullName>
    </recommendedName>
</protein>
<evidence type="ECO:0000313" key="2">
    <source>
        <dbReference type="Proteomes" id="UP000762676"/>
    </source>
</evidence>
<dbReference type="EMBL" id="BMAT01011341">
    <property type="protein sequence ID" value="GFR70779.1"/>
    <property type="molecule type" value="Genomic_DNA"/>
</dbReference>
<comment type="caution">
    <text evidence="1">The sequence shown here is derived from an EMBL/GenBank/DDBJ whole genome shotgun (WGS) entry which is preliminary data.</text>
</comment>
<organism evidence="1 2">
    <name type="scientific">Elysia marginata</name>
    <dbReference type="NCBI Taxonomy" id="1093978"/>
    <lineage>
        <taxon>Eukaryota</taxon>
        <taxon>Metazoa</taxon>
        <taxon>Spiralia</taxon>
        <taxon>Lophotrochozoa</taxon>
        <taxon>Mollusca</taxon>
        <taxon>Gastropoda</taxon>
        <taxon>Heterobranchia</taxon>
        <taxon>Euthyneura</taxon>
        <taxon>Panpulmonata</taxon>
        <taxon>Sacoglossa</taxon>
        <taxon>Placobranchoidea</taxon>
        <taxon>Plakobranchidae</taxon>
        <taxon>Elysia</taxon>
    </lineage>
</organism>
<dbReference type="InterPro" id="IPR036397">
    <property type="entry name" value="RNaseH_sf"/>
</dbReference>
<sequence>MAATRCVIEIDVHVTYYVSEVQAIDLAAFRRKNWPLCLFKRLQTRSLFQDKRTLTSKPLRVNSFVEPRQRRPETSTLDLMWHIDNVKAYTATETVRSSGQSNAQILNLCPHSSDLTPCDFFLISFVKMKA</sequence>
<reference evidence="1 2" key="1">
    <citation type="journal article" date="2021" name="Elife">
        <title>Chloroplast acquisition without the gene transfer in kleptoplastic sea slugs, Plakobranchus ocellatus.</title>
        <authorList>
            <person name="Maeda T."/>
            <person name="Takahashi S."/>
            <person name="Yoshida T."/>
            <person name="Shimamura S."/>
            <person name="Takaki Y."/>
            <person name="Nagai Y."/>
            <person name="Toyoda A."/>
            <person name="Suzuki Y."/>
            <person name="Arimoto A."/>
            <person name="Ishii H."/>
            <person name="Satoh N."/>
            <person name="Nishiyama T."/>
            <person name="Hasebe M."/>
            <person name="Maruyama T."/>
            <person name="Minagawa J."/>
            <person name="Obokata J."/>
            <person name="Shigenobu S."/>
        </authorList>
    </citation>
    <scope>NUCLEOTIDE SEQUENCE [LARGE SCALE GENOMIC DNA]</scope>
</reference>
<keyword evidence="2" id="KW-1185">Reference proteome</keyword>
<gene>
    <name evidence="1" type="ORF">ElyMa_005661300</name>
</gene>
<dbReference type="Gene3D" id="3.30.420.10">
    <property type="entry name" value="Ribonuclease H-like superfamily/Ribonuclease H"/>
    <property type="match status" value="1"/>
</dbReference>
<evidence type="ECO:0008006" key="3">
    <source>
        <dbReference type="Google" id="ProtNLM"/>
    </source>
</evidence>